<dbReference type="SUPFAM" id="SSF55073">
    <property type="entry name" value="Nucleotide cyclase"/>
    <property type="match status" value="1"/>
</dbReference>
<dbReference type="PROSITE" id="PS50885">
    <property type="entry name" value="HAMP"/>
    <property type="match status" value="1"/>
</dbReference>
<organism evidence="9 10">
    <name type="scientific">Paenibacillus mucilaginosus 3016</name>
    <dbReference type="NCBI Taxonomy" id="1116391"/>
    <lineage>
        <taxon>Bacteria</taxon>
        <taxon>Bacillati</taxon>
        <taxon>Bacillota</taxon>
        <taxon>Bacilli</taxon>
        <taxon>Bacillales</taxon>
        <taxon>Paenibacillaceae</taxon>
        <taxon>Paenibacillus</taxon>
    </lineage>
</organism>
<evidence type="ECO:0000256" key="6">
    <source>
        <dbReference type="SAM" id="Phobius"/>
    </source>
</evidence>
<dbReference type="CDD" id="cd12912">
    <property type="entry name" value="PDC2_MCP_like"/>
    <property type="match status" value="1"/>
</dbReference>
<keyword evidence="3 6" id="KW-0812">Transmembrane</keyword>
<dbReference type="GO" id="GO:0052621">
    <property type="term" value="F:diguanylate cyclase activity"/>
    <property type="evidence" value="ECO:0007669"/>
    <property type="project" value="TreeGrafter"/>
</dbReference>
<dbReference type="SMART" id="SM00304">
    <property type="entry name" value="HAMP"/>
    <property type="match status" value="1"/>
</dbReference>
<evidence type="ECO:0000256" key="5">
    <source>
        <dbReference type="ARBA" id="ARBA00023136"/>
    </source>
</evidence>
<dbReference type="Pfam" id="PF02743">
    <property type="entry name" value="dCache_1"/>
    <property type="match status" value="1"/>
</dbReference>
<keyword evidence="2" id="KW-1003">Cell membrane</keyword>
<keyword evidence="5 6" id="KW-0472">Membrane</keyword>
<keyword evidence="10" id="KW-1185">Reference proteome</keyword>
<evidence type="ECO:0000259" key="7">
    <source>
        <dbReference type="PROSITE" id="PS50885"/>
    </source>
</evidence>
<evidence type="ECO:0000256" key="1">
    <source>
        <dbReference type="ARBA" id="ARBA00004651"/>
    </source>
</evidence>
<evidence type="ECO:0000256" key="4">
    <source>
        <dbReference type="ARBA" id="ARBA00022989"/>
    </source>
</evidence>
<dbReference type="Gene3D" id="3.30.450.20">
    <property type="entry name" value="PAS domain"/>
    <property type="match status" value="1"/>
</dbReference>
<dbReference type="GO" id="GO:1902201">
    <property type="term" value="P:negative regulation of bacterial-type flagellum-dependent cell motility"/>
    <property type="evidence" value="ECO:0007669"/>
    <property type="project" value="TreeGrafter"/>
</dbReference>
<accession>H6NI13</accession>
<dbReference type="FunFam" id="3.30.70.270:FF:000001">
    <property type="entry name" value="Diguanylate cyclase domain protein"/>
    <property type="match status" value="1"/>
</dbReference>
<dbReference type="HOGENOM" id="CLU_478845_0_0_9"/>
<dbReference type="Proteomes" id="UP000007523">
    <property type="component" value="Chromosome"/>
</dbReference>
<feature type="domain" description="GGDEF" evidence="8">
    <location>
        <begin position="424"/>
        <end position="563"/>
    </location>
</feature>
<reference evidence="9 10" key="1">
    <citation type="journal article" date="2012" name="J. Bacteriol.">
        <title>Complete Genome Sequence of Paenibacillus mucilaginosus 3016, a Bacterium Functional as Microbial Fertilizer.</title>
        <authorList>
            <person name="Ma M."/>
            <person name="Wang Z."/>
            <person name="Li L."/>
            <person name="Jiang X."/>
            <person name="Guan D."/>
            <person name="Cao F."/>
            <person name="Chen H."/>
            <person name="Wang X."/>
            <person name="Shen D."/>
            <person name="Du B."/>
            <person name="Li J."/>
        </authorList>
    </citation>
    <scope>NUCLEOTIDE SEQUENCE [LARGE SCALE GENOMIC DNA]</scope>
    <source>
        <strain evidence="9 10">3016</strain>
    </source>
</reference>
<comment type="subcellular location">
    <subcellularLocation>
        <location evidence="1">Cell membrane</location>
        <topology evidence="1">Multi-pass membrane protein</topology>
    </subcellularLocation>
</comment>
<dbReference type="InterPro" id="IPR029787">
    <property type="entry name" value="Nucleotide_cyclase"/>
</dbReference>
<dbReference type="AlphaFoldDB" id="H6NI13"/>
<dbReference type="GO" id="GO:0007165">
    <property type="term" value="P:signal transduction"/>
    <property type="evidence" value="ECO:0007669"/>
    <property type="project" value="InterPro"/>
</dbReference>
<dbReference type="PANTHER" id="PTHR45138:SF9">
    <property type="entry name" value="DIGUANYLATE CYCLASE DGCM-RELATED"/>
    <property type="match status" value="1"/>
</dbReference>
<dbReference type="Pfam" id="PF00672">
    <property type="entry name" value="HAMP"/>
    <property type="match status" value="1"/>
</dbReference>
<evidence type="ECO:0000256" key="3">
    <source>
        <dbReference type="ARBA" id="ARBA00022692"/>
    </source>
</evidence>
<evidence type="ECO:0000256" key="2">
    <source>
        <dbReference type="ARBA" id="ARBA00022475"/>
    </source>
</evidence>
<dbReference type="STRING" id="1116391.PM3016_4000"/>
<evidence type="ECO:0000313" key="10">
    <source>
        <dbReference type="Proteomes" id="UP000007523"/>
    </source>
</evidence>
<dbReference type="CDD" id="cd01949">
    <property type="entry name" value="GGDEF"/>
    <property type="match status" value="1"/>
</dbReference>
<dbReference type="GO" id="GO:0043709">
    <property type="term" value="P:cell adhesion involved in single-species biofilm formation"/>
    <property type="evidence" value="ECO:0007669"/>
    <property type="project" value="TreeGrafter"/>
</dbReference>
<dbReference type="InterPro" id="IPR033479">
    <property type="entry name" value="dCache_1"/>
</dbReference>
<dbReference type="InterPro" id="IPR003660">
    <property type="entry name" value="HAMP_dom"/>
</dbReference>
<feature type="transmembrane region" description="Helical" evidence="6">
    <location>
        <begin position="287"/>
        <end position="311"/>
    </location>
</feature>
<dbReference type="InterPro" id="IPR050469">
    <property type="entry name" value="Diguanylate_Cyclase"/>
</dbReference>
<dbReference type="CDD" id="cd06225">
    <property type="entry name" value="HAMP"/>
    <property type="match status" value="1"/>
</dbReference>
<dbReference type="RefSeq" id="WP_014370657.1">
    <property type="nucleotide sequence ID" value="NC_016935.1"/>
</dbReference>
<protein>
    <submittedName>
        <fullName evidence="9">Putative diguanylate cyclase/phosphodiesterase with phytochrome sensor</fullName>
    </submittedName>
</protein>
<dbReference type="PROSITE" id="PS50887">
    <property type="entry name" value="GGDEF"/>
    <property type="match status" value="1"/>
</dbReference>
<dbReference type="SUPFAM" id="SSF158472">
    <property type="entry name" value="HAMP domain-like"/>
    <property type="match status" value="1"/>
</dbReference>
<gene>
    <name evidence="9" type="ORF">PM3016_4000</name>
</gene>
<evidence type="ECO:0000259" key="8">
    <source>
        <dbReference type="PROSITE" id="PS50887"/>
    </source>
</evidence>
<feature type="domain" description="HAMP" evidence="7">
    <location>
        <begin position="304"/>
        <end position="356"/>
    </location>
</feature>
<dbReference type="Gene3D" id="6.10.340.10">
    <property type="match status" value="1"/>
</dbReference>
<dbReference type="PANTHER" id="PTHR45138">
    <property type="entry name" value="REGULATORY COMPONENTS OF SENSORY TRANSDUCTION SYSTEM"/>
    <property type="match status" value="1"/>
</dbReference>
<name>H6NI13_9BACL</name>
<dbReference type="GO" id="GO:0005886">
    <property type="term" value="C:plasma membrane"/>
    <property type="evidence" value="ECO:0007669"/>
    <property type="project" value="UniProtKB-SubCell"/>
</dbReference>
<dbReference type="Pfam" id="PF00990">
    <property type="entry name" value="GGDEF"/>
    <property type="match status" value="1"/>
</dbReference>
<keyword evidence="4 6" id="KW-1133">Transmembrane helix</keyword>
<dbReference type="KEGG" id="pmq:PM3016_4000"/>
<dbReference type="NCBIfam" id="TIGR00254">
    <property type="entry name" value="GGDEF"/>
    <property type="match status" value="1"/>
</dbReference>
<dbReference type="InterPro" id="IPR000160">
    <property type="entry name" value="GGDEF_dom"/>
</dbReference>
<proteinExistence type="predicted"/>
<dbReference type="Gene3D" id="3.30.70.270">
    <property type="match status" value="1"/>
</dbReference>
<sequence length="569" mass="62656">MFRKLSLRIKFTAVLLVFSLFPLLFCIAIMENRNGNFLHTEIEQGQLILADATSTKMADLLKGKAVMMTELIRTHAELFQSGEADRIMRELRFMKSIDPDIFLMSYISPDGLAYHTTGNVYDLNLDPEGFELVTGPEVDRELIELHPSGERLIIVKAPILGTDGKPIGNLAVMLQAQTLLEQIHDISLGETGSAYLLSEQGVYLAHREAGRLGQTMAETLAPEEAGRLTSTLLSEKQGGISYKERDGTLVEGAFSTVEMTGWRVVVIGEQGEILEPLIRSRAFTTTFVLIVVLLVVITGIWLSGFFLRSIVAMSALMRRAAQGDLSGRLEAGGTDEIDSLKRNINEMLDSLTQAFDARSELTRKLQHANSSLEEKVRERTLELEQANRWLEQQALLDGLTGIANRKQFTETSQRMLDRSAEEGAELVLLLLDIDYFKRYNDTYGHVMGDECLKNVAGALQQEAEKHGALAARLGGEEFAVIAAMTEDGAVSLAGHLVERVRSLQIPHRDSQAAPYVTVSCGGVIYSPEAAQVAPPLETLIQAADEALYKVKSSGRNHYLFGGRGPSQVT</sequence>
<dbReference type="SMART" id="SM00267">
    <property type="entry name" value="GGDEF"/>
    <property type="match status" value="1"/>
</dbReference>
<dbReference type="InterPro" id="IPR043128">
    <property type="entry name" value="Rev_trsase/Diguanyl_cyclase"/>
</dbReference>
<evidence type="ECO:0000313" key="9">
    <source>
        <dbReference type="EMBL" id="AFC30784.1"/>
    </source>
</evidence>
<dbReference type="EMBL" id="CP003235">
    <property type="protein sequence ID" value="AFC30784.1"/>
    <property type="molecule type" value="Genomic_DNA"/>
</dbReference>